<dbReference type="OrthoDB" id="350535at2"/>
<dbReference type="PANTHER" id="PTHR37297">
    <property type="entry name" value="PROTEIN NRDI"/>
    <property type="match status" value="1"/>
</dbReference>
<name>A0A366E9H2_9HYPH</name>
<dbReference type="AlphaFoldDB" id="A0A366E9H2"/>
<sequence>MSMLVYFSSGTQNTHRFVTKTGLPALRIPCSMKEDILKVTQPFVLVVATYAGGDGRGAVPKPVIRFLNDSSNRSFIRGVIAGGNRNFGATYCLAGTVISEKCQVPFLYRYELAGTDEDVMKVRHGLQRFWQHAEAA</sequence>
<dbReference type="EMBL" id="QNRH01000001">
    <property type="protein sequence ID" value="RBO98957.1"/>
    <property type="molecule type" value="Genomic_DNA"/>
</dbReference>
<evidence type="ECO:0000313" key="4">
    <source>
        <dbReference type="EMBL" id="RBO98957.1"/>
    </source>
</evidence>
<dbReference type="NCBIfam" id="TIGR00333">
    <property type="entry name" value="nrdI"/>
    <property type="match status" value="1"/>
</dbReference>
<dbReference type="SUPFAM" id="SSF52218">
    <property type="entry name" value="Flavoproteins"/>
    <property type="match status" value="1"/>
</dbReference>
<dbReference type="PIRSF" id="PIRSF005087">
    <property type="entry name" value="NrdI"/>
    <property type="match status" value="1"/>
</dbReference>
<dbReference type="Gene3D" id="3.40.50.360">
    <property type="match status" value="1"/>
</dbReference>
<protein>
    <recommendedName>
        <fullName evidence="3">Protein NrdI</fullName>
    </recommendedName>
</protein>
<evidence type="ECO:0000256" key="3">
    <source>
        <dbReference type="HAMAP-Rule" id="MF_00128"/>
    </source>
</evidence>
<comment type="similarity">
    <text evidence="2 3">Belongs to the NrdI family.</text>
</comment>
<organism evidence="4 5">
    <name type="scientific">Pseudochrobactrum asaccharolyticum</name>
    <dbReference type="NCBI Taxonomy" id="354351"/>
    <lineage>
        <taxon>Bacteria</taxon>
        <taxon>Pseudomonadati</taxon>
        <taxon>Pseudomonadota</taxon>
        <taxon>Alphaproteobacteria</taxon>
        <taxon>Hyphomicrobiales</taxon>
        <taxon>Brucellaceae</taxon>
        <taxon>Pseudochrobactrum</taxon>
    </lineage>
</organism>
<dbReference type="GO" id="GO:0010181">
    <property type="term" value="F:FMN binding"/>
    <property type="evidence" value="ECO:0007669"/>
    <property type="project" value="InterPro"/>
</dbReference>
<dbReference type="Pfam" id="PF07972">
    <property type="entry name" value="Flavodoxin_NdrI"/>
    <property type="match status" value="1"/>
</dbReference>
<dbReference type="HAMAP" id="MF_00128">
    <property type="entry name" value="NrdI"/>
    <property type="match status" value="1"/>
</dbReference>
<proteinExistence type="inferred from homology"/>
<comment type="function">
    <text evidence="1 3">Probably involved in ribonucleotide reductase function.</text>
</comment>
<dbReference type="RefSeq" id="WP_113942856.1">
    <property type="nucleotide sequence ID" value="NZ_JBHEEG010000003.1"/>
</dbReference>
<accession>A0A366E9H2</accession>
<reference evidence="4 5" key="1">
    <citation type="submission" date="2018-06" db="EMBL/GenBank/DDBJ databases">
        <title>Genomic Encyclopedia of Type Strains, Phase IV (KMG-IV): sequencing the most valuable type-strain genomes for metagenomic binning, comparative biology and taxonomic classification.</title>
        <authorList>
            <person name="Goeker M."/>
        </authorList>
    </citation>
    <scope>NUCLEOTIDE SEQUENCE [LARGE SCALE GENOMIC DNA]</scope>
    <source>
        <strain evidence="4 5">DSM 25619</strain>
    </source>
</reference>
<gene>
    <name evidence="3" type="primary">nrdI</name>
    <name evidence="4" type="ORF">DFR47_101561</name>
</gene>
<dbReference type="InterPro" id="IPR004465">
    <property type="entry name" value="RNR_NrdI"/>
</dbReference>
<evidence type="ECO:0000256" key="2">
    <source>
        <dbReference type="ARBA" id="ARBA00009942"/>
    </source>
</evidence>
<evidence type="ECO:0000256" key="1">
    <source>
        <dbReference type="ARBA" id="ARBA00003999"/>
    </source>
</evidence>
<dbReference type="InterPro" id="IPR020852">
    <property type="entry name" value="RNR_Ib_NrdI_bac"/>
</dbReference>
<dbReference type="InterPro" id="IPR029039">
    <property type="entry name" value="Flavoprotein-like_sf"/>
</dbReference>
<keyword evidence="5" id="KW-1185">Reference proteome</keyword>
<dbReference type="PANTHER" id="PTHR37297:SF1">
    <property type="entry name" value="PROTEIN NRDI"/>
    <property type="match status" value="1"/>
</dbReference>
<comment type="caution">
    <text evidence="4">The sequence shown here is derived from an EMBL/GenBank/DDBJ whole genome shotgun (WGS) entry which is preliminary data.</text>
</comment>
<evidence type="ECO:0000313" key="5">
    <source>
        <dbReference type="Proteomes" id="UP000252893"/>
    </source>
</evidence>
<dbReference type="Proteomes" id="UP000252893">
    <property type="component" value="Unassembled WGS sequence"/>
</dbReference>